<dbReference type="InterPro" id="IPR000757">
    <property type="entry name" value="Beta-glucanase-like"/>
</dbReference>
<evidence type="ECO:0000313" key="5">
    <source>
        <dbReference type="Proteomes" id="UP000005038"/>
    </source>
</evidence>
<feature type="domain" description="GH16" evidence="3">
    <location>
        <begin position="27"/>
        <end position="272"/>
    </location>
</feature>
<dbReference type="AlphaFoldDB" id="H5TG38"/>
<evidence type="ECO:0000256" key="2">
    <source>
        <dbReference type="SAM" id="SignalP"/>
    </source>
</evidence>
<gene>
    <name evidence="4" type="ORF">GOOTI_007_00060</name>
</gene>
<dbReference type="SUPFAM" id="SSF49899">
    <property type="entry name" value="Concanavalin A-like lectins/glucanases"/>
    <property type="match status" value="1"/>
</dbReference>
<dbReference type="PANTHER" id="PTHR10963:SF55">
    <property type="entry name" value="GLYCOSIDE HYDROLASE FAMILY 16 PROTEIN"/>
    <property type="match status" value="1"/>
</dbReference>
<evidence type="ECO:0000256" key="1">
    <source>
        <dbReference type="ARBA" id="ARBA00006865"/>
    </source>
</evidence>
<evidence type="ECO:0000259" key="3">
    <source>
        <dbReference type="PROSITE" id="PS51762"/>
    </source>
</evidence>
<name>H5TG38_GORO1</name>
<dbReference type="PROSITE" id="PS51762">
    <property type="entry name" value="GH16_2"/>
    <property type="match status" value="1"/>
</dbReference>
<keyword evidence="5" id="KW-1185">Reference proteome</keyword>
<dbReference type="STRING" id="1108044.GOOTI_007_00060"/>
<dbReference type="Gene3D" id="2.60.120.200">
    <property type="match status" value="1"/>
</dbReference>
<comment type="caution">
    <text evidence="4">The sequence shown here is derived from an EMBL/GenBank/DDBJ whole genome shotgun (WGS) entry which is preliminary data.</text>
</comment>
<feature type="chain" id="PRO_5038519730" evidence="2">
    <location>
        <begin position="22"/>
        <end position="275"/>
    </location>
</feature>
<organism evidence="4 5">
    <name type="scientific">Gordonia otitidis (strain DSM 44809 / CCUG 52243 / JCM 12355 / NBRC 100426 / IFM 10032)</name>
    <dbReference type="NCBI Taxonomy" id="1108044"/>
    <lineage>
        <taxon>Bacteria</taxon>
        <taxon>Bacillati</taxon>
        <taxon>Actinomycetota</taxon>
        <taxon>Actinomycetes</taxon>
        <taxon>Mycobacteriales</taxon>
        <taxon>Gordoniaceae</taxon>
        <taxon>Gordonia</taxon>
    </lineage>
</organism>
<dbReference type="PANTHER" id="PTHR10963">
    <property type="entry name" value="GLYCOSYL HYDROLASE-RELATED"/>
    <property type="match status" value="1"/>
</dbReference>
<accession>H5TG38</accession>
<dbReference type="PROSITE" id="PS51257">
    <property type="entry name" value="PROKAR_LIPOPROTEIN"/>
    <property type="match status" value="1"/>
</dbReference>
<dbReference type="InterPro" id="IPR013320">
    <property type="entry name" value="ConA-like_dom_sf"/>
</dbReference>
<dbReference type="Pfam" id="PF00722">
    <property type="entry name" value="Glyco_hydro_16"/>
    <property type="match status" value="1"/>
</dbReference>
<feature type="signal peptide" evidence="2">
    <location>
        <begin position="1"/>
        <end position="21"/>
    </location>
</feature>
<proteinExistence type="inferred from homology"/>
<dbReference type="RefSeq" id="WP_007236714.1">
    <property type="nucleotide sequence ID" value="NZ_BAFB01000007.1"/>
</dbReference>
<comment type="similarity">
    <text evidence="1">Belongs to the glycosyl hydrolase 16 family.</text>
</comment>
<dbReference type="GO" id="GO:0005975">
    <property type="term" value="P:carbohydrate metabolic process"/>
    <property type="evidence" value="ECO:0007669"/>
    <property type="project" value="InterPro"/>
</dbReference>
<protein>
    <submittedName>
        <fullName evidence="4">Beta-glucanase</fullName>
    </submittedName>
</protein>
<dbReference type="Proteomes" id="UP000005038">
    <property type="component" value="Unassembled WGS sequence"/>
</dbReference>
<evidence type="ECO:0000313" key="4">
    <source>
        <dbReference type="EMBL" id="GAB32446.1"/>
    </source>
</evidence>
<sequence>MKRQLVCAVTGMLALSLTACALPRGTADPATDTADTHVVSDEFDGPAGPIGGVWTAETGGGGWGNGEQQVYTDSTDNVRLDGKGHLLISARRDGDTITSARLTTRGKYSLLYGTVSARISLPSGQGLHPAFWLLGDSLDEVGWPRAGEIDVIETLNAATDYHTGIHTPADSDPRGQNLSASGPAPFPLADTFHTYWIRKSPGHIVTGIDDRELFSVTPSDLAADSQWVFDAPFHVLLNVAVGGDWPGPPSADTTFPATMTVDWIRVTTTERSSGT</sequence>
<dbReference type="InterPro" id="IPR050546">
    <property type="entry name" value="Glycosyl_Hydrlase_16"/>
</dbReference>
<reference evidence="4" key="1">
    <citation type="submission" date="2012-02" db="EMBL/GenBank/DDBJ databases">
        <title>Whole genome shotgun sequence of Gordonia otitidis NBRC 100426.</title>
        <authorList>
            <person name="Yoshida I."/>
            <person name="Hosoyama A."/>
            <person name="Tsuchikane K."/>
            <person name="Katsumata H."/>
            <person name="Yamazaki S."/>
            <person name="Fujita N."/>
        </authorList>
    </citation>
    <scope>NUCLEOTIDE SEQUENCE [LARGE SCALE GENOMIC DNA]</scope>
    <source>
        <strain evidence="4">NBRC 100426</strain>
    </source>
</reference>
<dbReference type="EMBL" id="BAFB01000007">
    <property type="protein sequence ID" value="GAB32446.1"/>
    <property type="molecule type" value="Genomic_DNA"/>
</dbReference>
<dbReference type="GO" id="GO:0004553">
    <property type="term" value="F:hydrolase activity, hydrolyzing O-glycosyl compounds"/>
    <property type="evidence" value="ECO:0007669"/>
    <property type="project" value="InterPro"/>
</dbReference>
<dbReference type="CDD" id="cd08023">
    <property type="entry name" value="GH16_laminarinase_like"/>
    <property type="match status" value="1"/>
</dbReference>
<keyword evidence="2" id="KW-0732">Signal</keyword>
<dbReference type="OrthoDB" id="9809583at2"/>